<name>A0AAW9CPM0_BURTH</name>
<protein>
    <submittedName>
        <fullName evidence="1">Uncharacterized protein</fullName>
    </submittedName>
</protein>
<evidence type="ECO:0000313" key="1">
    <source>
        <dbReference type="EMBL" id="MDW9252554.1"/>
    </source>
</evidence>
<proteinExistence type="predicted"/>
<gene>
    <name evidence="1" type="ORF">C7S16_4645</name>
</gene>
<comment type="caution">
    <text evidence="1">The sequence shown here is derived from an EMBL/GenBank/DDBJ whole genome shotgun (WGS) entry which is preliminary data.</text>
</comment>
<sequence length="97" mass="10664">MRFCVALLHAGERFAFRDSGRDLISREAPWRARHALGRQLQAGAADAVRMRVTAQFRARPAPFRAGRVARKAAGESEALHVGASVAVKRGLRGRRSD</sequence>
<organism evidence="1 2">
    <name type="scientific">Burkholderia thailandensis</name>
    <dbReference type="NCBI Taxonomy" id="57975"/>
    <lineage>
        <taxon>Bacteria</taxon>
        <taxon>Pseudomonadati</taxon>
        <taxon>Pseudomonadota</taxon>
        <taxon>Betaproteobacteria</taxon>
        <taxon>Burkholderiales</taxon>
        <taxon>Burkholderiaceae</taxon>
        <taxon>Burkholderia</taxon>
        <taxon>pseudomallei group</taxon>
    </lineage>
</organism>
<reference evidence="1" key="1">
    <citation type="submission" date="2018-08" db="EMBL/GenBank/DDBJ databases">
        <title>Identification of Burkholderia cepacia strains that express a Burkholderia pseudomallei-like capsular polysaccharide.</title>
        <authorList>
            <person name="Burtnick M.N."/>
            <person name="Vongsouvath M."/>
            <person name="Newton P."/>
            <person name="Wuthiekanun V."/>
            <person name="Limmathurotsakul D."/>
            <person name="Brett P.J."/>
            <person name="Chantratita N."/>
            <person name="Dance D.A."/>
        </authorList>
    </citation>
    <scope>NUCLEOTIDE SEQUENCE</scope>
    <source>
        <strain evidence="1">SBXCC001</strain>
    </source>
</reference>
<dbReference type="Proteomes" id="UP001272137">
    <property type="component" value="Unassembled WGS sequence"/>
</dbReference>
<accession>A0AAW9CPM0</accession>
<evidence type="ECO:0000313" key="2">
    <source>
        <dbReference type="Proteomes" id="UP001272137"/>
    </source>
</evidence>
<dbReference type="AlphaFoldDB" id="A0AAW9CPM0"/>
<dbReference type="EMBL" id="QXCT01000001">
    <property type="protein sequence ID" value="MDW9252554.1"/>
    <property type="molecule type" value="Genomic_DNA"/>
</dbReference>